<evidence type="ECO:0000256" key="5">
    <source>
        <dbReference type="ARBA" id="ARBA00022969"/>
    </source>
</evidence>
<reference evidence="16 17" key="1">
    <citation type="submission" date="2016-08" db="EMBL/GenBank/DDBJ databases">
        <title>Draft genome sequence of allopolyploid Zygosaccharomyces rouxii.</title>
        <authorList>
            <person name="Watanabe J."/>
            <person name="Uehara K."/>
            <person name="Mogi Y."/>
            <person name="Tsukioka Y."/>
        </authorList>
    </citation>
    <scope>NUCLEOTIDE SEQUENCE [LARGE SCALE GENOMIC DNA]</scope>
    <source>
        <strain evidence="16 17">NBRC 110957</strain>
    </source>
</reference>
<evidence type="ECO:0000256" key="7">
    <source>
        <dbReference type="ARBA" id="ARBA00023117"/>
    </source>
</evidence>
<dbReference type="CDD" id="cd05522">
    <property type="entry name" value="Bromo_Rsc1_2_II"/>
    <property type="match status" value="1"/>
</dbReference>
<dbReference type="PROSITE" id="PS51038">
    <property type="entry name" value="BAH"/>
    <property type="match status" value="1"/>
</dbReference>
<dbReference type="PANTHER" id="PTHR16062:SF21">
    <property type="entry name" value="CHROMATIN STRUCTURE-REMODELING COMPLEX SUBUNIT RSC1-RELATED"/>
    <property type="match status" value="1"/>
</dbReference>
<dbReference type="GO" id="GO:0003682">
    <property type="term" value="F:chromatin binding"/>
    <property type="evidence" value="ECO:0007669"/>
    <property type="project" value="EnsemblFungi"/>
</dbReference>
<dbReference type="FunFam" id="1.20.920.10:FF:000049">
    <property type="entry name" value="RSC complex member"/>
    <property type="match status" value="1"/>
</dbReference>
<dbReference type="PROSITE" id="PS50014">
    <property type="entry name" value="BROMODOMAIN_2"/>
    <property type="match status" value="2"/>
</dbReference>
<evidence type="ECO:0000313" key="17">
    <source>
        <dbReference type="Proteomes" id="UP000187013"/>
    </source>
</evidence>
<dbReference type="GO" id="GO:0016586">
    <property type="term" value="C:RSC-type complex"/>
    <property type="evidence" value="ECO:0007669"/>
    <property type="project" value="EnsemblFungi"/>
</dbReference>
<protein>
    <recommendedName>
        <fullName evidence="18">Chromatin structure-remodeling complex subunit RSC2</fullName>
    </recommendedName>
</protein>
<dbReference type="AlphaFoldDB" id="A0A1Q2ZV40"/>
<dbReference type="SUPFAM" id="SSF47370">
    <property type="entry name" value="Bromodomain"/>
    <property type="match status" value="2"/>
</dbReference>
<keyword evidence="6" id="KW-0805">Transcription regulation</keyword>
<dbReference type="Proteomes" id="UP000187013">
    <property type="component" value="Unassembled WGS sequence"/>
</dbReference>
<feature type="compositionally biased region" description="Low complexity" evidence="13">
    <location>
        <begin position="198"/>
        <end position="209"/>
    </location>
</feature>
<sequence>MSEADSLKELQSRIRAEYEALFTLKEENGLEIYPIFNVLPPKKEYPDYYALIRNPVSLNTLKKRVPHYTDAQSFINDVVQIPWNAKTYNTKESAIYKYAGILEAYSKEKLVPKLQEYYPEVEYPYLGPLPDEIESMKAQGITPPEIPQPPPSKLRMKTKTEDDDEVDGQDDEDYSEGGGRRSMPQLRLTLHRGMQNASQSYQGGRSQSGTPKPLYGRHQQQRTHMRRGRPPVIDLPYVQRIKNVIKMLKKEIDDDNEPLTLPFERLPDELREPRYYTVISNPVCLEDIRKRVKTRKYKDFQTFQNDFQLMLTNYRLYNRTEPQALKKAAMLEKKYNALVRHELSKPDRDYMPEGELRYPMDEVEVNGNTYRIGDWVLLENPNDATKPTVAQIFRLWSTSDGRRWLNACWYLRPEQTVHRVDRLFYKNEVVKSGQYRDHLVEELVGKCYVVHFTRYQRGDPDVKLEGPLFVCEFRYNEADKIFNKIRTWKACLPEEIRDQDENTIPVNGRKFLKYPSPLKNLLPPNATYDDPMPQPTEGAVNAPPLIGGVYLGPKLERDDLGEYSSSDDCPRYIVRPGDPPEEGRIDFETGTIITNTQTATALPKTGQTSQRLASLKQSKSISGLNSLRNGVYTPPLGGATPGSVNADVIGSPSPNLITPTGLVPGQQLTVQGLKQHQLNKQQLQFQQQQQHKRSQASGYNLTTVVNNLAAQASRNSLGHISVDSPSAYVLPVSITKNVDVLQRTDYASQVRRLGKEQVPRKKRNKGEVLWFKGPSVAIEERLLNSGDERLQPSLNRWFSKNINKRPKLDLDYEVVEEPADEMDATAQSQDAHHNGVDQQGNGFVEDEDNYSFSEDDSDEENETQTLPDSYPLGLRPSAKFMAFKLASRDKLSAESD</sequence>
<comment type="similarity">
    <text evidence="10">Belongs to the RSC1 family.</text>
</comment>
<dbReference type="CDD" id="cd05521">
    <property type="entry name" value="Bromo_Rsc1_2_I"/>
    <property type="match status" value="1"/>
</dbReference>
<evidence type="ECO:0000256" key="3">
    <source>
        <dbReference type="ARBA" id="ARBA00022737"/>
    </source>
</evidence>
<comment type="subunit">
    <text evidence="11">Component of the two forms of the RSC complex composed of at least either RSC1 or RSC2, and ARP7, ARP9, LDB7, NPL6, RSC3, RSC30, RSC4, RSC58, RSC6, RSC8, RSC9, SFH1, STH1, HTL1 and probably RTT102. The complexes interact with histone and histone variant components of centromeric chromatin.</text>
</comment>
<feature type="compositionally biased region" description="Acidic residues" evidence="13">
    <location>
        <begin position="844"/>
        <end position="862"/>
    </location>
</feature>
<feature type="region of interest" description="Disordered" evidence="13">
    <location>
        <begin position="194"/>
        <end position="228"/>
    </location>
</feature>
<evidence type="ECO:0000256" key="11">
    <source>
        <dbReference type="ARBA" id="ARBA00062175"/>
    </source>
</evidence>
<comment type="caution">
    <text evidence="16">The sequence shown here is derived from an EMBL/GenBank/DDBJ whole genome shotgun (WGS) entry which is preliminary data.</text>
</comment>
<dbReference type="SMART" id="SM00439">
    <property type="entry name" value="BAH"/>
    <property type="match status" value="1"/>
</dbReference>
<dbReference type="GO" id="GO:0042173">
    <property type="term" value="P:regulation of sporulation resulting in formation of a cellular spore"/>
    <property type="evidence" value="ECO:0007669"/>
    <property type="project" value="EnsemblFungi"/>
</dbReference>
<dbReference type="InterPro" id="IPR043151">
    <property type="entry name" value="BAH_sf"/>
</dbReference>
<evidence type="ECO:0008006" key="18">
    <source>
        <dbReference type="Google" id="ProtNLM"/>
    </source>
</evidence>
<dbReference type="GO" id="GO:0070914">
    <property type="term" value="P:UV-damage excision repair"/>
    <property type="evidence" value="ECO:0007669"/>
    <property type="project" value="EnsemblFungi"/>
</dbReference>
<evidence type="ECO:0000313" key="16">
    <source>
        <dbReference type="EMBL" id="GAV47331.1"/>
    </source>
</evidence>
<feature type="compositionally biased region" description="Acidic residues" evidence="13">
    <location>
        <begin position="161"/>
        <end position="175"/>
    </location>
</feature>
<evidence type="ECO:0000256" key="10">
    <source>
        <dbReference type="ARBA" id="ARBA00061403"/>
    </source>
</evidence>
<feature type="domain" description="Bromo" evidence="14">
    <location>
        <begin position="255"/>
        <end position="325"/>
    </location>
</feature>
<keyword evidence="5" id="KW-0749">Sporulation</keyword>
<dbReference type="EMBL" id="BDGX01000008">
    <property type="protein sequence ID" value="GAV47331.1"/>
    <property type="molecule type" value="Genomic_DNA"/>
</dbReference>
<evidence type="ECO:0000256" key="13">
    <source>
        <dbReference type="SAM" id="MobiDB-lite"/>
    </source>
</evidence>
<dbReference type="GO" id="GO:0006303">
    <property type="term" value="P:double-strand break repair via nonhomologous end joining"/>
    <property type="evidence" value="ECO:0007669"/>
    <property type="project" value="EnsemblFungi"/>
</dbReference>
<dbReference type="InterPro" id="IPR001487">
    <property type="entry name" value="Bromodomain"/>
</dbReference>
<dbReference type="Gene3D" id="1.20.920.10">
    <property type="entry name" value="Bromodomain-like"/>
    <property type="match status" value="2"/>
</dbReference>
<feature type="compositionally biased region" description="Basic residues" evidence="13">
    <location>
        <begin position="219"/>
        <end position="228"/>
    </location>
</feature>
<feature type="region of interest" description="Disordered" evidence="13">
    <location>
        <begin position="140"/>
        <end position="182"/>
    </location>
</feature>
<dbReference type="Pfam" id="PF01426">
    <property type="entry name" value="BAH"/>
    <property type="match status" value="1"/>
</dbReference>
<dbReference type="InterPro" id="IPR001025">
    <property type="entry name" value="BAH_dom"/>
</dbReference>
<comment type="subcellular location">
    <subcellularLocation>
        <location evidence="1">Nucleus</location>
    </subcellularLocation>
</comment>
<dbReference type="InterPro" id="IPR035700">
    <property type="entry name" value="Rsc1/Rsc2_Bromo"/>
</dbReference>
<evidence type="ECO:0000256" key="9">
    <source>
        <dbReference type="ARBA" id="ARBA00023242"/>
    </source>
</evidence>
<dbReference type="InterPro" id="IPR037382">
    <property type="entry name" value="Rsc/polybromo"/>
</dbReference>
<keyword evidence="3" id="KW-0677">Repeat</keyword>
<dbReference type="PRINTS" id="PR00503">
    <property type="entry name" value="BROMODOMAIN"/>
</dbReference>
<evidence type="ECO:0000256" key="6">
    <source>
        <dbReference type="ARBA" id="ARBA00023015"/>
    </source>
</evidence>
<dbReference type="eggNOG" id="KOG1827">
    <property type="taxonomic scope" value="Eukaryota"/>
</dbReference>
<accession>A0A1Q2ZV40</accession>
<dbReference type="GO" id="GO:0006337">
    <property type="term" value="P:nucleosome disassembly"/>
    <property type="evidence" value="ECO:0007669"/>
    <property type="project" value="EnsemblFungi"/>
</dbReference>
<dbReference type="OrthoDB" id="1742084at2759"/>
<dbReference type="InterPro" id="IPR036427">
    <property type="entry name" value="Bromodomain-like_sf"/>
</dbReference>
<keyword evidence="4" id="KW-0156">Chromatin regulator</keyword>
<proteinExistence type="inferred from homology"/>
<dbReference type="InterPro" id="IPR048047">
    <property type="entry name" value="RSC1/2_bromodom"/>
</dbReference>
<evidence type="ECO:0000256" key="4">
    <source>
        <dbReference type="ARBA" id="ARBA00022853"/>
    </source>
</evidence>
<feature type="region of interest" description="Disordered" evidence="13">
    <location>
        <begin position="562"/>
        <end position="583"/>
    </location>
</feature>
<feature type="region of interest" description="Disordered" evidence="13">
    <location>
        <begin position="821"/>
        <end position="874"/>
    </location>
</feature>
<keyword evidence="2" id="KW-0597">Phosphoprotein</keyword>
<dbReference type="GO" id="GO:0000724">
    <property type="term" value="P:double-strand break repair via homologous recombination"/>
    <property type="evidence" value="ECO:0007669"/>
    <property type="project" value="EnsemblFungi"/>
</dbReference>
<dbReference type="CDD" id="cd04717">
    <property type="entry name" value="BAH_polybromo"/>
    <property type="match status" value="1"/>
</dbReference>
<dbReference type="Pfam" id="PF00439">
    <property type="entry name" value="Bromodomain"/>
    <property type="match status" value="2"/>
</dbReference>
<dbReference type="GO" id="GO:0007059">
    <property type="term" value="P:chromosome segregation"/>
    <property type="evidence" value="ECO:0007669"/>
    <property type="project" value="EnsemblFungi"/>
</dbReference>
<evidence type="ECO:0000256" key="1">
    <source>
        <dbReference type="ARBA" id="ARBA00004123"/>
    </source>
</evidence>
<dbReference type="FunFam" id="2.30.30.490:FF:000016">
    <property type="entry name" value="RSC complex member"/>
    <property type="match status" value="1"/>
</dbReference>
<dbReference type="PANTHER" id="PTHR16062">
    <property type="entry name" value="SWI/SNF-RELATED"/>
    <property type="match status" value="1"/>
</dbReference>
<organism evidence="16 17">
    <name type="scientific">Zygosaccharomyces rouxii</name>
    <dbReference type="NCBI Taxonomy" id="4956"/>
    <lineage>
        <taxon>Eukaryota</taxon>
        <taxon>Fungi</taxon>
        <taxon>Dikarya</taxon>
        <taxon>Ascomycota</taxon>
        <taxon>Saccharomycotina</taxon>
        <taxon>Saccharomycetes</taxon>
        <taxon>Saccharomycetales</taxon>
        <taxon>Saccharomycetaceae</taxon>
        <taxon>Zygosaccharomyces</taxon>
    </lineage>
</organism>
<feature type="domain" description="BAH" evidence="15">
    <location>
        <begin position="368"/>
        <end position="486"/>
    </location>
</feature>
<evidence type="ECO:0000256" key="8">
    <source>
        <dbReference type="ARBA" id="ARBA00023163"/>
    </source>
</evidence>
<keyword evidence="8" id="KW-0804">Transcription</keyword>
<name>A0A1Q2ZV40_ZYGRO</name>
<evidence type="ECO:0000256" key="2">
    <source>
        <dbReference type="ARBA" id="ARBA00022553"/>
    </source>
</evidence>
<evidence type="ECO:0000259" key="15">
    <source>
        <dbReference type="PROSITE" id="PS51038"/>
    </source>
</evidence>
<dbReference type="GO" id="GO:0006276">
    <property type="term" value="P:plasmid maintenance"/>
    <property type="evidence" value="ECO:0007669"/>
    <property type="project" value="EnsemblFungi"/>
</dbReference>
<dbReference type="OMA" id="FFKYESP"/>
<dbReference type="GO" id="GO:0007062">
    <property type="term" value="P:sister chromatid cohesion"/>
    <property type="evidence" value="ECO:0007669"/>
    <property type="project" value="EnsemblFungi"/>
</dbReference>
<keyword evidence="7 12" id="KW-0103">Bromodomain</keyword>
<evidence type="ECO:0000259" key="14">
    <source>
        <dbReference type="PROSITE" id="PS50014"/>
    </source>
</evidence>
<dbReference type="FunFam" id="1.20.920.10:FF:000042">
    <property type="entry name" value="RSC complex member"/>
    <property type="match status" value="1"/>
</dbReference>
<evidence type="ECO:0000256" key="12">
    <source>
        <dbReference type="PROSITE-ProRule" id="PRU00035"/>
    </source>
</evidence>
<dbReference type="SMART" id="SM00297">
    <property type="entry name" value="BROMO"/>
    <property type="match status" value="2"/>
</dbReference>
<dbReference type="GO" id="GO:0030435">
    <property type="term" value="P:sporulation resulting in formation of a cellular spore"/>
    <property type="evidence" value="ECO:0007669"/>
    <property type="project" value="UniProtKB-KW"/>
</dbReference>
<dbReference type="GO" id="GO:0006368">
    <property type="term" value="P:transcription elongation by RNA polymerase II"/>
    <property type="evidence" value="ECO:0007669"/>
    <property type="project" value="EnsemblFungi"/>
</dbReference>
<feature type="domain" description="Bromo" evidence="14">
    <location>
        <begin position="28"/>
        <end position="96"/>
    </location>
</feature>
<dbReference type="Gene3D" id="2.30.30.490">
    <property type="match status" value="1"/>
</dbReference>
<keyword evidence="9" id="KW-0539">Nucleus</keyword>
<gene>
    <name evidence="16" type="ORF">ZYGR_0H01720</name>
</gene>